<sequence length="323" mass="36506">MVVVAVAGGTGTVGRTLVDFMVHSGKHNVFVLTRGVLGPTFNKMATGLSIDYNNVNHIKHTLQENSIEVVVSALLLFNEAAFKSQINLIRAAAESTTVTKFIPSEYHINFERSIKWGAFLNKPYQIESVRELERHSQLAWTLIRNGLFMDYLGMPFHAKPTHLMSWCIFLDLKHETCVFPGDGEQTMIFTHSTDLAAYVNCLIDMPAGNWPRESLIMPCRIRLKDLARIMKNITGRDFRVTYDSTDAIYDGQITQLPANKKLLSDPSWGPLYQLVEKEVVYTLLSDGYDLSGQNLADLFPGVTPTDLEDFLTQSWRLKEEKKL</sequence>
<dbReference type="Proteomes" id="UP000829685">
    <property type="component" value="Unassembled WGS sequence"/>
</dbReference>
<keyword evidence="6" id="KW-1185">Reference proteome</keyword>
<evidence type="ECO:0000256" key="1">
    <source>
        <dbReference type="ARBA" id="ARBA00005725"/>
    </source>
</evidence>
<comment type="similarity">
    <text evidence="1">Belongs to the NmrA-type oxidoreductase family. Isoflavone reductase subfamily.</text>
</comment>
<dbReference type="EMBL" id="JAFIMR010000003">
    <property type="protein sequence ID" value="KAI1880468.1"/>
    <property type="molecule type" value="Genomic_DNA"/>
</dbReference>
<dbReference type="Gene3D" id="3.90.25.10">
    <property type="entry name" value="UDP-galactose 4-epimerase, domain 1"/>
    <property type="match status" value="1"/>
</dbReference>
<keyword evidence="3" id="KW-0560">Oxidoreductase</keyword>
<evidence type="ECO:0000256" key="3">
    <source>
        <dbReference type="ARBA" id="ARBA00023002"/>
    </source>
</evidence>
<evidence type="ECO:0000313" key="6">
    <source>
        <dbReference type="Proteomes" id="UP000829685"/>
    </source>
</evidence>
<dbReference type="PANTHER" id="PTHR47706:SF4">
    <property type="entry name" value="NMRA-LIKE DOMAIN-CONTAINING PROTEIN"/>
    <property type="match status" value="1"/>
</dbReference>
<dbReference type="InterPro" id="IPR036291">
    <property type="entry name" value="NAD(P)-bd_dom_sf"/>
</dbReference>
<dbReference type="AlphaFoldDB" id="A0A9P9WWS4"/>
<evidence type="ECO:0000259" key="4">
    <source>
        <dbReference type="Pfam" id="PF05368"/>
    </source>
</evidence>
<organism evidence="5 6">
    <name type="scientific">Neoarthrinium moseri</name>
    <dbReference type="NCBI Taxonomy" id="1658444"/>
    <lineage>
        <taxon>Eukaryota</taxon>
        <taxon>Fungi</taxon>
        <taxon>Dikarya</taxon>
        <taxon>Ascomycota</taxon>
        <taxon>Pezizomycotina</taxon>
        <taxon>Sordariomycetes</taxon>
        <taxon>Xylariomycetidae</taxon>
        <taxon>Amphisphaeriales</taxon>
        <taxon>Apiosporaceae</taxon>
        <taxon>Neoarthrinium</taxon>
    </lineage>
</organism>
<name>A0A9P9WWS4_9PEZI</name>
<dbReference type="InterPro" id="IPR008030">
    <property type="entry name" value="NmrA-like"/>
</dbReference>
<dbReference type="InterPro" id="IPR051609">
    <property type="entry name" value="NmrA/Isoflavone_reductase-like"/>
</dbReference>
<feature type="domain" description="NmrA-like" evidence="4">
    <location>
        <begin position="4"/>
        <end position="244"/>
    </location>
</feature>
<dbReference type="SUPFAM" id="SSF51735">
    <property type="entry name" value="NAD(P)-binding Rossmann-fold domains"/>
    <property type="match status" value="1"/>
</dbReference>
<gene>
    <name evidence="5" type="ORF">JX265_002089</name>
</gene>
<proteinExistence type="inferred from homology"/>
<dbReference type="Gene3D" id="3.40.50.720">
    <property type="entry name" value="NAD(P)-binding Rossmann-like Domain"/>
    <property type="match status" value="1"/>
</dbReference>
<dbReference type="GO" id="GO:0016491">
    <property type="term" value="F:oxidoreductase activity"/>
    <property type="evidence" value="ECO:0007669"/>
    <property type="project" value="UniProtKB-KW"/>
</dbReference>
<accession>A0A9P9WWS4</accession>
<protein>
    <recommendedName>
        <fullName evidence="4">NmrA-like domain-containing protein</fullName>
    </recommendedName>
</protein>
<evidence type="ECO:0000313" key="5">
    <source>
        <dbReference type="EMBL" id="KAI1880468.1"/>
    </source>
</evidence>
<evidence type="ECO:0000256" key="2">
    <source>
        <dbReference type="ARBA" id="ARBA00022857"/>
    </source>
</evidence>
<comment type="caution">
    <text evidence="5">The sequence shown here is derived from an EMBL/GenBank/DDBJ whole genome shotgun (WGS) entry which is preliminary data.</text>
</comment>
<dbReference type="Pfam" id="PF05368">
    <property type="entry name" value="NmrA"/>
    <property type="match status" value="1"/>
</dbReference>
<dbReference type="PANTHER" id="PTHR47706">
    <property type="entry name" value="NMRA-LIKE FAMILY PROTEIN"/>
    <property type="match status" value="1"/>
</dbReference>
<keyword evidence="2" id="KW-0521">NADP</keyword>
<reference evidence="5" key="1">
    <citation type="submission" date="2021-03" db="EMBL/GenBank/DDBJ databases">
        <title>Revisited historic fungal species revealed as producer of novel bioactive compounds through whole genome sequencing and comparative genomics.</title>
        <authorList>
            <person name="Vignolle G.A."/>
            <person name="Hochenegger N."/>
            <person name="Mach R.L."/>
            <person name="Mach-Aigner A.R."/>
            <person name="Javad Rahimi M."/>
            <person name="Salim K.A."/>
            <person name="Chan C.M."/>
            <person name="Lim L.B.L."/>
            <person name="Cai F."/>
            <person name="Druzhinina I.S."/>
            <person name="U'Ren J.M."/>
            <person name="Derntl C."/>
        </authorList>
    </citation>
    <scope>NUCLEOTIDE SEQUENCE</scope>
    <source>
        <strain evidence="5">TUCIM 5799</strain>
    </source>
</reference>